<proteinExistence type="predicted"/>
<evidence type="ECO:0000313" key="1">
    <source>
        <dbReference type="EMBL" id="MBT0665151.1"/>
    </source>
</evidence>
<name>A0AAW4L9Z1_9BACT</name>
<sequence length="81" mass="9058">MVRECVAGEFAGGQEDWRGAALLAATCPGFSFDVEEELVADDARSCYNCRYRRWTRLSFTCMQAGRPMPGSCHDNLAMERS</sequence>
<protein>
    <submittedName>
        <fullName evidence="1">Uncharacterized protein</fullName>
    </submittedName>
</protein>
<accession>A0AAW4L9Z1</accession>
<dbReference type="EMBL" id="JAHCVJ010000005">
    <property type="protein sequence ID" value="MBT0665151.1"/>
    <property type="molecule type" value="Genomic_DNA"/>
</dbReference>
<gene>
    <name evidence="1" type="ORF">KI809_12660</name>
</gene>
<comment type="caution">
    <text evidence="1">The sequence shown here is derived from an EMBL/GenBank/DDBJ whole genome shotgun (WGS) entry which is preliminary data.</text>
</comment>
<evidence type="ECO:0000313" key="2">
    <source>
        <dbReference type="Proteomes" id="UP000811899"/>
    </source>
</evidence>
<keyword evidence="2" id="KW-1185">Reference proteome</keyword>
<dbReference type="AlphaFoldDB" id="A0AAW4L9Z1"/>
<dbReference type="Proteomes" id="UP000811899">
    <property type="component" value="Unassembled WGS sequence"/>
</dbReference>
<reference evidence="1 2" key="1">
    <citation type="submission" date="2021-05" db="EMBL/GenBank/DDBJ databases">
        <title>The draft genome of Geobacter pelophilus DSM 12255.</title>
        <authorList>
            <person name="Xu Z."/>
            <person name="Masuda Y."/>
            <person name="Itoh H."/>
            <person name="Senoo K."/>
        </authorList>
    </citation>
    <scope>NUCLEOTIDE SEQUENCE [LARGE SCALE GENOMIC DNA]</scope>
    <source>
        <strain evidence="1 2">DSM 12255</strain>
    </source>
</reference>
<organism evidence="1 2">
    <name type="scientific">Geoanaerobacter pelophilus</name>
    <dbReference type="NCBI Taxonomy" id="60036"/>
    <lineage>
        <taxon>Bacteria</taxon>
        <taxon>Pseudomonadati</taxon>
        <taxon>Thermodesulfobacteriota</taxon>
        <taxon>Desulfuromonadia</taxon>
        <taxon>Geobacterales</taxon>
        <taxon>Geobacteraceae</taxon>
        <taxon>Geoanaerobacter</taxon>
    </lineage>
</organism>